<sequence length="299" mass="31077">HFDPSRLNPIHSSLSSLLTPPTCPPPFRPIAALELAPPPPQQQPPSPFPLDSDDEADPSTFRFTADQLGTFSGLAFSMSNCSRALVALAVGNILINAVEEMMGAVSLGDVAFCTNAIIPAALIWYAKGPFEELCKAPDQPHMPLALKGVGRLSLTLQQLAWTSGSVGVVLLLEAAVRYPPIVGVASGVCLSLAGARVAALWWVLQRHTSSGEEVSRTLAALRGGTGAGDLSLPDRAASWLALGALLQAEPSIHKRGHGGKAGGVALLVPSLEESPLGVLLGDGVIHASADMVVEMLEAL</sequence>
<gene>
    <name evidence="2" type="ORF">TSOC_010244</name>
</gene>
<feature type="compositionally biased region" description="Pro residues" evidence="1">
    <location>
        <begin position="36"/>
        <end position="48"/>
    </location>
</feature>
<organism evidence="2 3">
    <name type="scientific">Tetrabaena socialis</name>
    <dbReference type="NCBI Taxonomy" id="47790"/>
    <lineage>
        <taxon>Eukaryota</taxon>
        <taxon>Viridiplantae</taxon>
        <taxon>Chlorophyta</taxon>
        <taxon>core chlorophytes</taxon>
        <taxon>Chlorophyceae</taxon>
        <taxon>CS clade</taxon>
        <taxon>Chlamydomonadales</taxon>
        <taxon>Tetrabaenaceae</taxon>
        <taxon>Tetrabaena</taxon>
    </lineage>
</organism>
<dbReference type="EMBL" id="PGGS01000476">
    <property type="protein sequence ID" value="PNH03679.1"/>
    <property type="molecule type" value="Genomic_DNA"/>
</dbReference>
<dbReference type="Proteomes" id="UP000236333">
    <property type="component" value="Unassembled WGS sequence"/>
</dbReference>
<feature type="non-terminal residue" evidence="2">
    <location>
        <position position="299"/>
    </location>
</feature>
<evidence type="ECO:0000313" key="2">
    <source>
        <dbReference type="EMBL" id="PNH03679.1"/>
    </source>
</evidence>
<proteinExistence type="predicted"/>
<reference evidence="2 3" key="1">
    <citation type="journal article" date="2017" name="Mol. Biol. Evol.">
        <title>The 4-celled Tetrabaena socialis nuclear genome reveals the essential components for genetic control of cell number at the origin of multicellularity in the volvocine lineage.</title>
        <authorList>
            <person name="Featherston J."/>
            <person name="Arakaki Y."/>
            <person name="Hanschen E.R."/>
            <person name="Ferris P.J."/>
            <person name="Michod R.E."/>
            <person name="Olson B.J.S.C."/>
            <person name="Nozaki H."/>
            <person name="Durand P.M."/>
        </authorList>
    </citation>
    <scope>NUCLEOTIDE SEQUENCE [LARGE SCALE GENOMIC DNA]</scope>
    <source>
        <strain evidence="2 3">NIES-571</strain>
    </source>
</reference>
<name>A0A2J7ZTT6_9CHLO</name>
<feature type="non-terminal residue" evidence="2">
    <location>
        <position position="1"/>
    </location>
</feature>
<dbReference type="AlphaFoldDB" id="A0A2J7ZTT6"/>
<keyword evidence="3" id="KW-1185">Reference proteome</keyword>
<evidence type="ECO:0000256" key="1">
    <source>
        <dbReference type="SAM" id="MobiDB-lite"/>
    </source>
</evidence>
<feature type="region of interest" description="Disordered" evidence="1">
    <location>
        <begin position="1"/>
        <end position="56"/>
    </location>
</feature>
<protein>
    <submittedName>
        <fullName evidence="2">Uncharacterized protein</fullName>
    </submittedName>
</protein>
<evidence type="ECO:0000313" key="3">
    <source>
        <dbReference type="Proteomes" id="UP000236333"/>
    </source>
</evidence>
<dbReference type="OrthoDB" id="537877at2759"/>
<comment type="caution">
    <text evidence="2">The sequence shown here is derived from an EMBL/GenBank/DDBJ whole genome shotgun (WGS) entry which is preliminary data.</text>
</comment>
<accession>A0A2J7ZTT6</accession>